<dbReference type="PANTHER" id="PTHR11699">
    <property type="entry name" value="ALDEHYDE DEHYDROGENASE-RELATED"/>
    <property type="match status" value="1"/>
</dbReference>
<sequence>MRTPHSERNTLEGEVAGAVGEPALQWIGGVWVGSGQVEESLNPSTGEVLGTYDSGGVEQAQAAVAAARNVFDNTDWSLTPEVRSRALMEMAERLEARKHEVALMRAHENGKRFVETTWEVGAAATMLRHSAASALVHTNGRATSNTPGMLIDPSRSRRL</sequence>
<evidence type="ECO:0000256" key="1">
    <source>
        <dbReference type="ARBA" id="ARBA00023002"/>
    </source>
</evidence>
<feature type="domain" description="Aldehyde dehydrogenase" evidence="3">
    <location>
        <begin position="36"/>
        <end position="144"/>
    </location>
</feature>
<dbReference type="GO" id="GO:0016491">
    <property type="term" value="F:oxidoreductase activity"/>
    <property type="evidence" value="ECO:0007669"/>
    <property type="project" value="UniProtKB-KW"/>
</dbReference>
<evidence type="ECO:0000313" key="5">
    <source>
        <dbReference type="Proteomes" id="UP000598775"/>
    </source>
</evidence>
<dbReference type="AlphaFoldDB" id="A0A917BHN9"/>
<dbReference type="SUPFAM" id="SSF53720">
    <property type="entry name" value="ALDH-like"/>
    <property type="match status" value="1"/>
</dbReference>
<proteinExistence type="predicted"/>
<reference evidence="4 5" key="1">
    <citation type="journal article" date="2014" name="Int. J. Syst. Evol. Microbiol.">
        <title>Complete genome sequence of Corynebacterium casei LMG S-19264T (=DSM 44701T), isolated from a smear-ripened cheese.</title>
        <authorList>
            <consortium name="US DOE Joint Genome Institute (JGI-PGF)"/>
            <person name="Walter F."/>
            <person name="Albersmeier A."/>
            <person name="Kalinowski J."/>
            <person name="Ruckert C."/>
        </authorList>
    </citation>
    <scope>NUCLEOTIDE SEQUENCE [LARGE SCALE GENOMIC DNA]</scope>
    <source>
        <strain evidence="4 5">CGMCC 1.12976</strain>
    </source>
</reference>
<dbReference type="InterPro" id="IPR016161">
    <property type="entry name" value="Ald_DH/histidinol_DH"/>
</dbReference>
<evidence type="ECO:0000313" key="4">
    <source>
        <dbReference type="EMBL" id="GGF41568.1"/>
    </source>
</evidence>
<keyword evidence="5" id="KW-1185">Reference proteome</keyword>
<feature type="region of interest" description="Disordered" evidence="2">
    <location>
        <begin position="140"/>
        <end position="159"/>
    </location>
</feature>
<name>A0A917BHN9_9MICO</name>
<dbReference type="Gene3D" id="3.40.605.10">
    <property type="entry name" value="Aldehyde Dehydrogenase, Chain A, domain 1"/>
    <property type="match status" value="1"/>
</dbReference>
<dbReference type="Proteomes" id="UP000598775">
    <property type="component" value="Unassembled WGS sequence"/>
</dbReference>
<dbReference type="InterPro" id="IPR016162">
    <property type="entry name" value="Ald_DH_N"/>
</dbReference>
<organism evidence="4 5">
    <name type="scientific">Subtercola lobariae</name>
    <dbReference type="NCBI Taxonomy" id="1588641"/>
    <lineage>
        <taxon>Bacteria</taxon>
        <taxon>Bacillati</taxon>
        <taxon>Actinomycetota</taxon>
        <taxon>Actinomycetes</taxon>
        <taxon>Micrococcales</taxon>
        <taxon>Microbacteriaceae</taxon>
        <taxon>Subtercola</taxon>
    </lineage>
</organism>
<evidence type="ECO:0000256" key="2">
    <source>
        <dbReference type="SAM" id="MobiDB-lite"/>
    </source>
</evidence>
<keyword evidence="1" id="KW-0560">Oxidoreductase</keyword>
<evidence type="ECO:0000259" key="3">
    <source>
        <dbReference type="Pfam" id="PF00171"/>
    </source>
</evidence>
<dbReference type="EMBL" id="BMGP01000010">
    <property type="protein sequence ID" value="GGF41568.1"/>
    <property type="molecule type" value="Genomic_DNA"/>
</dbReference>
<comment type="caution">
    <text evidence="4">The sequence shown here is derived from an EMBL/GenBank/DDBJ whole genome shotgun (WGS) entry which is preliminary data.</text>
</comment>
<protein>
    <recommendedName>
        <fullName evidence="3">Aldehyde dehydrogenase domain-containing protein</fullName>
    </recommendedName>
</protein>
<accession>A0A917BHN9</accession>
<dbReference type="RefSeq" id="WP_188681265.1">
    <property type="nucleotide sequence ID" value="NZ_BMGP01000010.1"/>
</dbReference>
<dbReference type="InterPro" id="IPR015590">
    <property type="entry name" value="Aldehyde_DH_dom"/>
</dbReference>
<dbReference type="Pfam" id="PF00171">
    <property type="entry name" value="Aldedh"/>
    <property type="match status" value="1"/>
</dbReference>
<gene>
    <name evidence="4" type="ORF">GCM10011399_37790</name>
</gene>